<dbReference type="Proteomes" id="UP000801492">
    <property type="component" value="Unassembled WGS sequence"/>
</dbReference>
<name>A0A8K0C6E5_IGNLU</name>
<feature type="region of interest" description="Disordered" evidence="1">
    <location>
        <begin position="30"/>
        <end position="63"/>
    </location>
</feature>
<keyword evidence="4" id="KW-1185">Reference proteome</keyword>
<dbReference type="AlphaFoldDB" id="A0A8K0C6E5"/>
<gene>
    <name evidence="3" type="ORF">ILUMI_26033</name>
</gene>
<reference evidence="3" key="1">
    <citation type="submission" date="2019-08" db="EMBL/GenBank/DDBJ databases">
        <title>The genome of the North American firefly Photinus pyralis.</title>
        <authorList>
            <consortium name="Photinus pyralis genome working group"/>
            <person name="Fallon T.R."/>
            <person name="Sander Lower S.E."/>
            <person name="Weng J.-K."/>
        </authorList>
    </citation>
    <scope>NUCLEOTIDE SEQUENCE</scope>
    <source>
        <strain evidence="3">TRF0915ILg1</strain>
        <tissue evidence="3">Whole body</tissue>
    </source>
</reference>
<evidence type="ECO:0000256" key="1">
    <source>
        <dbReference type="SAM" id="MobiDB-lite"/>
    </source>
</evidence>
<proteinExistence type="predicted"/>
<feature type="compositionally biased region" description="Basic and acidic residues" evidence="1">
    <location>
        <begin position="30"/>
        <end position="59"/>
    </location>
</feature>
<accession>A0A8K0C6E5</accession>
<organism evidence="3 4">
    <name type="scientific">Ignelater luminosus</name>
    <name type="common">Cucubano</name>
    <name type="synonym">Pyrophorus luminosus</name>
    <dbReference type="NCBI Taxonomy" id="2038154"/>
    <lineage>
        <taxon>Eukaryota</taxon>
        <taxon>Metazoa</taxon>
        <taxon>Ecdysozoa</taxon>
        <taxon>Arthropoda</taxon>
        <taxon>Hexapoda</taxon>
        <taxon>Insecta</taxon>
        <taxon>Pterygota</taxon>
        <taxon>Neoptera</taxon>
        <taxon>Endopterygota</taxon>
        <taxon>Coleoptera</taxon>
        <taxon>Polyphaga</taxon>
        <taxon>Elateriformia</taxon>
        <taxon>Elateroidea</taxon>
        <taxon>Elateridae</taxon>
        <taxon>Agrypninae</taxon>
        <taxon>Pyrophorini</taxon>
        <taxon>Ignelater</taxon>
    </lineage>
</organism>
<dbReference type="PANTHER" id="PTHR46599">
    <property type="entry name" value="PIGGYBAC TRANSPOSABLE ELEMENT-DERIVED PROTEIN 4"/>
    <property type="match status" value="1"/>
</dbReference>
<evidence type="ECO:0000313" key="4">
    <source>
        <dbReference type="Proteomes" id="UP000801492"/>
    </source>
</evidence>
<protein>
    <recommendedName>
        <fullName evidence="2">PiggyBac transposable element-derived protein domain-containing protein</fullName>
    </recommendedName>
</protein>
<feature type="domain" description="PiggyBac transposable element-derived protein" evidence="2">
    <location>
        <begin position="271"/>
        <end position="397"/>
    </location>
</feature>
<sequence length="440" mass="50647">MREGFEYGNKQNEALQTDLDKTNWELRQIKDETQRDRMEARKTATRKESCQFRGEKIDQSRNNLELESLSSDLLAEIPSDPESIDTDSDSDDDNIFVPLTSSNKIQIYTDSDSYVESVTKPFISSKKVRILSQIIVTTLNLVNSGTTACSPGRQPSDDEDSVSTVLPKSSTPDVESSNYDSEDNVPLAQLQKENPSREYQSIDEGMICSKERSSLKQYMLFKPIKRGYKVWMKADINGYVNEFQIYTGKIDNLKTETGLAERVIRLDNISYCCGTVRVHRKSLPSDISEDKILRRGETDWRQATSEILYTKWKDERCISFLSNYHNPDELTNVNRRQKNGFLQVIPCLSVVKDYNKFMSGVDKADMLKSLYEINRKSKKWWHKIFFHFVDVSVANSYIIFKNRCRGPTLTLKEFRLSVVDGLLGTRNNLVNLKKHVPPEV</sequence>
<evidence type="ECO:0000313" key="3">
    <source>
        <dbReference type="EMBL" id="KAF2880144.1"/>
    </source>
</evidence>
<dbReference type="Pfam" id="PF13843">
    <property type="entry name" value="DDE_Tnp_1_7"/>
    <property type="match status" value="2"/>
</dbReference>
<comment type="caution">
    <text evidence="3">The sequence shown here is derived from an EMBL/GenBank/DDBJ whole genome shotgun (WGS) entry which is preliminary data.</text>
</comment>
<feature type="compositionally biased region" description="Polar residues" evidence="1">
    <location>
        <begin position="162"/>
        <end position="179"/>
    </location>
</feature>
<dbReference type="EMBL" id="VTPC01091019">
    <property type="protein sequence ID" value="KAF2880144.1"/>
    <property type="molecule type" value="Genomic_DNA"/>
</dbReference>
<dbReference type="InterPro" id="IPR029526">
    <property type="entry name" value="PGBD"/>
</dbReference>
<dbReference type="PANTHER" id="PTHR46599:SF3">
    <property type="entry name" value="PIGGYBAC TRANSPOSABLE ELEMENT-DERIVED PROTEIN 4"/>
    <property type="match status" value="1"/>
</dbReference>
<dbReference type="OrthoDB" id="10057274at2759"/>
<evidence type="ECO:0000259" key="2">
    <source>
        <dbReference type="Pfam" id="PF13843"/>
    </source>
</evidence>
<feature type="domain" description="PiggyBac transposable element-derived protein" evidence="2">
    <location>
        <begin position="195"/>
        <end position="256"/>
    </location>
</feature>
<feature type="region of interest" description="Disordered" evidence="1">
    <location>
        <begin position="146"/>
        <end position="184"/>
    </location>
</feature>